<dbReference type="Proteomes" id="UP000028411">
    <property type="component" value="Unassembled WGS sequence"/>
</dbReference>
<evidence type="ECO:0000313" key="2">
    <source>
        <dbReference type="Proteomes" id="UP000028411"/>
    </source>
</evidence>
<proteinExistence type="predicted"/>
<comment type="caution">
    <text evidence="1">The sequence shown here is derived from an EMBL/GenBank/DDBJ whole genome shotgun (WGS) entry which is preliminary data.</text>
</comment>
<organism evidence="1 2">
    <name type="scientific">Sphingobium chlorophenolicum</name>
    <dbReference type="NCBI Taxonomy" id="46429"/>
    <lineage>
        <taxon>Bacteria</taxon>
        <taxon>Pseudomonadati</taxon>
        <taxon>Pseudomonadota</taxon>
        <taxon>Alphaproteobacteria</taxon>
        <taxon>Sphingomonadales</taxon>
        <taxon>Sphingomonadaceae</taxon>
        <taxon>Sphingobium</taxon>
    </lineage>
</organism>
<evidence type="ECO:0000313" key="1">
    <source>
        <dbReference type="EMBL" id="KEQ51619.1"/>
    </source>
</evidence>
<name>A0A081R8U6_SPHCR</name>
<dbReference type="RefSeq" id="WP_013849644.1">
    <property type="nucleotide sequence ID" value="NZ_JFHR01000074.1"/>
</dbReference>
<accession>A0A081R8U6</accession>
<dbReference type="SUPFAM" id="SSF55961">
    <property type="entry name" value="Bet v1-like"/>
    <property type="match status" value="1"/>
</dbReference>
<dbReference type="Pfam" id="PF10604">
    <property type="entry name" value="Polyketide_cyc2"/>
    <property type="match status" value="1"/>
</dbReference>
<protein>
    <submittedName>
        <fullName evidence="1">Polyketide cyclase/dehydrase</fullName>
    </submittedName>
</protein>
<dbReference type="CDD" id="cd07821">
    <property type="entry name" value="PYR_PYL_RCAR_like"/>
    <property type="match status" value="1"/>
</dbReference>
<dbReference type="InterPro" id="IPR023393">
    <property type="entry name" value="START-like_dom_sf"/>
</dbReference>
<dbReference type="Gene3D" id="3.30.530.20">
    <property type="match status" value="1"/>
</dbReference>
<dbReference type="EMBL" id="JFHR01000074">
    <property type="protein sequence ID" value="KEQ51619.1"/>
    <property type="molecule type" value="Genomic_DNA"/>
</dbReference>
<reference evidence="1 2" key="1">
    <citation type="submission" date="2014-02" db="EMBL/GenBank/DDBJ databases">
        <title>Whole genome sequence of Sphingobium chlorophenolicum NBRC 16172.</title>
        <authorList>
            <person name="Gan H.M."/>
            <person name="Gan H.Y."/>
            <person name="Chew T.H."/>
            <person name="Savka M.A."/>
        </authorList>
    </citation>
    <scope>NUCLEOTIDE SEQUENCE [LARGE SCALE GENOMIC DNA]</scope>
    <source>
        <strain evidence="1 2">NBRC 16172</strain>
    </source>
</reference>
<gene>
    <name evidence="1" type="ORF">BV95_04122</name>
</gene>
<dbReference type="InterPro" id="IPR019587">
    <property type="entry name" value="Polyketide_cyclase/dehydratase"/>
</dbReference>
<sequence length="146" mass="15293">MGEAIMSGDFAVIEVRATVARSPDAVWGLIGGFFDLGTFLGVECAPLSGDGGAGSVRIIAGAIVEPLVGATSRSYTYSQTAGPMAALHYHGTLACEQAEGGASEIVYTILYDQSPLGPDERVANRTRIEGRFGEVVEAMKRYCSVN</sequence>
<dbReference type="eggNOG" id="ENOG50331SF">
    <property type="taxonomic scope" value="Bacteria"/>
</dbReference>
<dbReference type="AlphaFoldDB" id="A0A081R8U6"/>
<dbReference type="PATRIC" id="fig|46429.4.peg.4108"/>